<reference evidence="3 4" key="1">
    <citation type="submission" date="2019-02" db="EMBL/GenBank/DDBJ databases">
        <title>Deep-cultivation of Planctomycetes and their phenomic and genomic characterization uncovers novel biology.</title>
        <authorList>
            <person name="Wiegand S."/>
            <person name="Jogler M."/>
            <person name="Boedeker C."/>
            <person name="Pinto D."/>
            <person name="Vollmers J."/>
            <person name="Rivas-Marin E."/>
            <person name="Kohn T."/>
            <person name="Peeters S.H."/>
            <person name="Heuer A."/>
            <person name="Rast P."/>
            <person name="Oberbeckmann S."/>
            <person name="Bunk B."/>
            <person name="Jeske O."/>
            <person name="Meyerdierks A."/>
            <person name="Storesund J.E."/>
            <person name="Kallscheuer N."/>
            <person name="Luecker S."/>
            <person name="Lage O.M."/>
            <person name="Pohl T."/>
            <person name="Merkel B.J."/>
            <person name="Hornburger P."/>
            <person name="Mueller R.-W."/>
            <person name="Bruemmer F."/>
            <person name="Labrenz M."/>
            <person name="Spormann A.M."/>
            <person name="Op den Camp H."/>
            <person name="Overmann J."/>
            <person name="Amann R."/>
            <person name="Jetten M.S.M."/>
            <person name="Mascher T."/>
            <person name="Medema M.H."/>
            <person name="Devos D.P."/>
            <person name="Kaster A.-K."/>
            <person name="Ovreas L."/>
            <person name="Rohde M."/>
            <person name="Galperin M.Y."/>
            <person name="Jogler C."/>
        </authorList>
    </citation>
    <scope>NUCLEOTIDE SEQUENCE [LARGE SCALE GENOMIC DNA]</scope>
    <source>
        <strain evidence="3 4">Pan189</strain>
    </source>
</reference>
<evidence type="ECO:0000313" key="3">
    <source>
        <dbReference type="EMBL" id="QDT36906.1"/>
    </source>
</evidence>
<gene>
    <name evidence="3" type="ORF">Pan189_12700</name>
</gene>
<evidence type="ECO:0000313" key="4">
    <source>
        <dbReference type="Proteomes" id="UP000317318"/>
    </source>
</evidence>
<accession>A0A517QZ29</accession>
<organism evidence="3 4">
    <name type="scientific">Stratiformator vulcanicus</name>
    <dbReference type="NCBI Taxonomy" id="2527980"/>
    <lineage>
        <taxon>Bacteria</taxon>
        <taxon>Pseudomonadati</taxon>
        <taxon>Planctomycetota</taxon>
        <taxon>Planctomycetia</taxon>
        <taxon>Planctomycetales</taxon>
        <taxon>Planctomycetaceae</taxon>
        <taxon>Stratiformator</taxon>
    </lineage>
</organism>
<dbReference type="GO" id="GO:0015074">
    <property type="term" value="P:DNA integration"/>
    <property type="evidence" value="ECO:0007669"/>
    <property type="project" value="InterPro"/>
</dbReference>
<proteinExistence type="predicted"/>
<dbReference type="Gene3D" id="1.10.443.10">
    <property type="entry name" value="Intergrase catalytic core"/>
    <property type="match status" value="1"/>
</dbReference>
<dbReference type="InterPro" id="IPR013762">
    <property type="entry name" value="Integrase-like_cat_sf"/>
</dbReference>
<dbReference type="KEGG" id="svp:Pan189_12700"/>
<dbReference type="AlphaFoldDB" id="A0A517QZ29"/>
<protein>
    <submittedName>
        <fullName evidence="3">Phage integrase family protein</fullName>
    </submittedName>
</protein>
<feature type="domain" description="Tyr recombinase" evidence="2">
    <location>
        <begin position="71"/>
        <end position="112"/>
    </location>
</feature>
<evidence type="ECO:0000256" key="1">
    <source>
        <dbReference type="ARBA" id="ARBA00023172"/>
    </source>
</evidence>
<evidence type="ECO:0000259" key="2">
    <source>
        <dbReference type="Pfam" id="PF00589"/>
    </source>
</evidence>
<keyword evidence="1" id="KW-0233">DNA recombination</keyword>
<dbReference type="CDD" id="cd00397">
    <property type="entry name" value="DNA_BRE_C"/>
    <property type="match status" value="1"/>
</dbReference>
<dbReference type="InterPro" id="IPR011010">
    <property type="entry name" value="DNA_brk_join_enz"/>
</dbReference>
<dbReference type="Pfam" id="PF00589">
    <property type="entry name" value="Phage_integrase"/>
    <property type="match status" value="1"/>
</dbReference>
<dbReference type="EMBL" id="CP036268">
    <property type="protein sequence ID" value="QDT36906.1"/>
    <property type="molecule type" value="Genomic_DNA"/>
</dbReference>
<sequence>MLRKRSMNEQIIGHPREVGVRLSQGKTAGYVCRHIGETNQTHFRWRERFVAKSLRLIQEDFPGDRLLAERRLHSFRHHFCSEAIRQGVSQQTAMSWMGHHDPAMTQHYFHLHHKDAAREISKLEPLALDPVEQPNTVGGGSCASFKWRSTISSVIGKSRMILRS</sequence>
<dbReference type="InterPro" id="IPR002104">
    <property type="entry name" value="Integrase_catalytic"/>
</dbReference>
<dbReference type="GO" id="GO:0003677">
    <property type="term" value="F:DNA binding"/>
    <property type="evidence" value="ECO:0007669"/>
    <property type="project" value="InterPro"/>
</dbReference>
<dbReference type="OrthoDB" id="9789235at2"/>
<keyword evidence="4" id="KW-1185">Reference proteome</keyword>
<name>A0A517QZ29_9PLAN</name>
<dbReference type="GO" id="GO:0006310">
    <property type="term" value="P:DNA recombination"/>
    <property type="evidence" value="ECO:0007669"/>
    <property type="project" value="UniProtKB-KW"/>
</dbReference>
<dbReference type="Proteomes" id="UP000317318">
    <property type="component" value="Chromosome"/>
</dbReference>
<dbReference type="SUPFAM" id="SSF56349">
    <property type="entry name" value="DNA breaking-rejoining enzymes"/>
    <property type="match status" value="1"/>
</dbReference>